<evidence type="ECO:0000256" key="3">
    <source>
        <dbReference type="ARBA" id="ARBA00023235"/>
    </source>
</evidence>
<name>A0A2I2KPG5_9ACTN</name>
<evidence type="ECO:0000259" key="7">
    <source>
        <dbReference type="Pfam" id="PF00849"/>
    </source>
</evidence>
<dbReference type="InterPro" id="IPR050188">
    <property type="entry name" value="RluA_PseudoU_synthase"/>
</dbReference>
<evidence type="ECO:0000256" key="4">
    <source>
        <dbReference type="PIRSR" id="PIRSR606225-1"/>
    </source>
</evidence>
<comment type="function">
    <text evidence="6">Responsible for synthesis of pseudouridine from uracil.</text>
</comment>
<evidence type="ECO:0000256" key="1">
    <source>
        <dbReference type="ARBA" id="ARBA00000073"/>
    </source>
</evidence>
<protein>
    <recommendedName>
        <fullName evidence="6">Pseudouridine synthase</fullName>
        <ecNumber evidence="6">5.4.99.-</ecNumber>
    </recommendedName>
</protein>
<evidence type="ECO:0000256" key="2">
    <source>
        <dbReference type="ARBA" id="ARBA00010876"/>
    </source>
</evidence>
<evidence type="ECO:0000313" key="8">
    <source>
        <dbReference type="EMBL" id="SNQ47565.1"/>
    </source>
</evidence>
<dbReference type="Gene3D" id="3.10.290.10">
    <property type="entry name" value="RNA-binding S4 domain"/>
    <property type="match status" value="1"/>
</dbReference>
<keyword evidence="5" id="KW-0694">RNA-binding</keyword>
<keyword evidence="9" id="KW-1185">Reference proteome</keyword>
<dbReference type="GO" id="GO:0003723">
    <property type="term" value="F:RNA binding"/>
    <property type="evidence" value="ECO:0007669"/>
    <property type="project" value="UniProtKB-KW"/>
</dbReference>
<accession>A0A2I2KPG5</accession>
<evidence type="ECO:0000313" key="9">
    <source>
        <dbReference type="Proteomes" id="UP000234331"/>
    </source>
</evidence>
<reference evidence="8 9" key="1">
    <citation type="submission" date="2017-06" db="EMBL/GenBank/DDBJ databases">
        <authorList>
            <person name="Kim H.J."/>
            <person name="Triplett B.A."/>
        </authorList>
    </citation>
    <scope>NUCLEOTIDE SEQUENCE [LARGE SCALE GENOMIC DNA]</scope>
    <source>
        <strain evidence="8">FRACA_ARgP5</strain>
    </source>
</reference>
<feature type="active site" evidence="4">
    <location>
        <position position="143"/>
    </location>
</feature>
<dbReference type="PROSITE" id="PS01129">
    <property type="entry name" value="PSI_RLU"/>
    <property type="match status" value="1"/>
</dbReference>
<comment type="catalytic activity">
    <reaction evidence="1 6">
        <text>a uridine in RNA = a pseudouridine in RNA</text>
        <dbReference type="Rhea" id="RHEA:48348"/>
        <dbReference type="Rhea" id="RHEA-COMP:12068"/>
        <dbReference type="Rhea" id="RHEA-COMP:12069"/>
        <dbReference type="ChEBI" id="CHEBI:65314"/>
        <dbReference type="ChEBI" id="CHEBI:65315"/>
    </reaction>
</comment>
<dbReference type="CDD" id="cd02869">
    <property type="entry name" value="PseudoU_synth_RluA_like"/>
    <property type="match status" value="1"/>
</dbReference>
<dbReference type="InterPro" id="IPR006224">
    <property type="entry name" value="PsdUridine_synth_RluA-like_CS"/>
</dbReference>
<dbReference type="PANTHER" id="PTHR21600">
    <property type="entry name" value="MITOCHONDRIAL RNA PSEUDOURIDINE SYNTHASE"/>
    <property type="match status" value="1"/>
</dbReference>
<dbReference type="Gene3D" id="3.30.2350.10">
    <property type="entry name" value="Pseudouridine synthase"/>
    <property type="match status" value="1"/>
</dbReference>
<dbReference type="GO" id="GO:0000455">
    <property type="term" value="P:enzyme-directed rRNA pseudouridine synthesis"/>
    <property type="evidence" value="ECO:0007669"/>
    <property type="project" value="TreeGrafter"/>
</dbReference>
<proteinExistence type="inferred from homology"/>
<dbReference type="PANTHER" id="PTHR21600:SF44">
    <property type="entry name" value="RIBOSOMAL LARGE SUBUNIT PSEUDOURIDINE SYNTHASE D"/>
    <property type="match status" value="1"/>
</dbReference>
<organism evidence="8 9">
    <name type="scientific">Frankia canadensis</name>
    <dbReference type="NCBI Taxonomy" id="1836972"/>
    <lineage>
        <taxon>Bacteria</taxon>
        <taxon>Bacillati</taxon>
        <taxon>Actinomycetota</taxon>
        <taxon>Actinomycetes</taxon>
        <taxon>Frankiales</taxon>
        <taxon>Frankiaceae</taxon>
        <taxon>Frankia</taxon>
    </lineage>
</organism>
<dbReference type="EMBL" id="FZMO01000108">
    <property type="protein sequence ID" value="SNQ47565.1"/>
    <property type="molecule type" value="Genomic_DNA"/>
</dbReference>
<gene>
    <name evidence="8" type="ORF">FRACA_1960004</name>
</gene>
<dbReference type="InterPro" id="IPR006225">
    <property type="entry name" value="PsdUridine_synth_RluC/D"/>
</dbReference>
<dbReference type="CDD" id="cd00165">
    <property type="entry name" value="S4"/>
    <property type="match status" value="1"/>
</dbReference>
<dbReference type="NCBIfam" id="TIGR00005">
    <property type="entry name" value="rluA_subfam"/>
    <property type="match status" value="1"/>
</dbReference>
<evidence type="ECO:0000256" key="5">
    <source>
        <dbReference type="PROSITE-ProRule" id="PRU00182"/>
    </source>
</evidence>
<dbReference type="PROSITE" id="PS50889">
    <property type="entry name" value="S4"/>
    <property type="match status" value="1"/>
</dbReference>
<dbReference type="GO" id="GO:0140098">
    <property type="term" value="F:catalytic activity, acting on RNA"/>
    <property type="evidence" value="ECO:0007669"/>
    <property type="project" value="UniProtKB-ARBA"/>
</dbReference>
<dbReference type="SUPFAM" id="SSF55174">
    <property type="entry name" value="Alpha-L RNA-binding motif"/>
    <property type="match status" value="1"/>
</dbReference>
<dbReference type="Proteomes" id="UP000234331">
    <property type="component" value="Unassembled WGS sequence"/>
</dbReference>
<dbReference type="EC" id="5.4.99.-" evidence="6"/>
<dbReference type="OrthoDB" id="9807829at2"/>
<dbReference type="GO" id="GO:0009982">
    <property type="term" value="F:pseudouridine synthase activity"/>
    <property type="evidence" value="ECO:0007669"/>
    <property type="project" value="InterPro"/>
</dbReference>
<sequence>MTAGGDLRAVPVPDGLDGIRLDAAIARMFGLSRTAAATLVDDGQASIDGRVRGRSDRVHGGAWLEVRLPAPPRPVTLEATPVEGLGILHDDDDIVVVDKPVGVAAHPAPGFTGPTVIGALAAAGYRIATSGAAERQGVVHRLDVGTTGVMVIAKSERAYTLLKRAFRERDVDKRYRAVVQGHPDPLRGTVDAPIDRHPRRPGLFAVVADGKPSVTHYDLIEAFRAASLLSIRLETGRTHQIRVHMSALRHPCVGDLAYGADPTLAGRLGLTRQWLHAAHLSFEHPGYGGRVTFTSPDPADLAEAVERLREHA</sequence>
<dbReference type="RefSeq" id="WP_101831392.1">
    <property type="nucleotide sequence ID" value="NZ_FZMO01000108.1"/>
</dbReference>
<dbReference type="InterPro" id="IPR036986">
    <property type="entry name" value="S4_RNA-bd_sf"/>
</dbReference>
<dbReference type="InterPro" id="IPR006145">
    <property type="entry name" value="PsdUridine_synth_RsuA/RluA"/>
</dbReference>
<keyword evidence="3 6" id="KW-0413">Isomerase</keyword>
<evidence type="ECO:0000256" key="6">
    <source>
        <dbReference type="RuleBase" id="RU362028"/>
    </source>
</evidence>
<dbReference type="Pfam" id="PF00849">
    <property type="entry name" value="PseudoU_synth_2"/>
    <property type="match status" value="1"/>
</dbReference>
<dbReference type="SUPFAM" id="SSF55120">
    <property type="entry name" value="Pseudouridine synthase"/>
    <property type="match status" value="1"/>
</dbReference>
<feature type="domain" description="Pseudouridine synthase RsuA/RluA-like" evidence="7">
    <location>
        <begin position="93"/>
        <end position="247"/>
    </location>
</feature>
<dbReference type="InterPro" id="IPR020103">
    <property type="entry name" value="PsdUridine_synth_cat_dom_sf"/>
</dbReference>
<dbReference type="AlphaFoldDB" id="A0A2I2KPG5"/>
<comment type="similarity">
    <text evidence="2 6">Belongs to the pseudouridine synthase RluA family.</text>
</comment>